<feature type="transmembrane region" description="Helical" evidence="6">
    <location>
        <begin position="67"/>
        <end position="89"/>
    </location>
</feature>
<evidence type="ECO:0000256" key="3">
    <source>
        <dbReference type="ARBA" id="ARBA00022989"/>
    </source>
</evidence>
<proteinExistence type="inferred from homology"/>
<dbReference type="AlphaFoldDB" id="A0A9W8YU11"/>
<dbReference type="Proteomes" id="UP001140453">
    <property type="component" value="Unassembled WGS sequence"/>
</dbReference>
<evidence type="ECO:0000259" key="7">
    <source>
        <dbReference type="Pfam" id="PF20684"/>
    </source>
</evidence>
<dbReference type="Pfam" id="PF20684">
    <property type="entry name" value="Fung_rhodopsin"/>
    <property type="match status" value="1"/>
</dbReference>
<feature type="transmembrane region" description="Helical" evidence="6">
    <location>
        <begin position="235"/>
        <end position="255"/>
    </location>
</feature>
<keyword evidence="3 6" id="KW-1133">Transmembrane helix</keyword>
<dbReference type="InterPro" id="IPR052337">
    <property type="entry name" value="SAT4-like"/>
</dbReference>
<reference evidence="8" key="1">
    <citation type="submission" date="2022-10" db="EMBL/GenBank/DDBJ databases">
        <title>Tapping the CABI collections for fungal endophytes: first genome assemblies for Collariella, Neodidymelliopsis, Ascochyta clinopodiicola, Didymella pomorum, Didymosphaeria variabile, Neocosmospora piperis and Neocucurbitaria cava.</title>
        <authorList>
            <person name="Hill R."/>
        </authorList>
    </citation>
    <scope>NUCLEOTIDE SEQUENCE</scope>
    <source>
        <strain evidence="8">IMI 355082</strain>
    </source>
</reference>
<evidence type="ECO:0000256" key="2">
    <source>
        <dbReference type="ARBA" id="ARBA00022692"/>
    </source>
</evidence>
<evidence type="ECO:0000256" key="6">
    <source>
        <dbReference type="SAM" id="Phobius"/>
    </source>
</evidence>
<evidence type="ECO:0000313" key="8">
    <source>
        <dbReference type="EMBL" id="KAJ4391530.1"/>
    </source>
</evidence>
<feature type="transmembrane region" description="Helical" evidence="6">
    <location>
        <begin position="204"/>
        <end position="223"/>
    </location>
</feature>
<feature type="transmembrane region" description="Helical" evidence="6">
    <location>
        <begin position="145"/>
        <end position="167"/>
    </location>
</feature>
<dbReference type="InterPro" id="IPR049326">
    <property type="entry name" value="Rhodopsin_dom_fungi"/>
</dbReference>
<evidence type="ECO:0000256" key="1">
    <source>
        <dbReference type="ARBA" id="ARBA00004141"/>
    </source>
</evidence>
<name>A0A9W8YU11_9PEZI</name>
<organism evidence="8 9">
    <name type="scientific">Gnomoniopsis smithogilvyi</name>
    <dbReference type="NCBI Taxonomy" id="1191159"/>
    <lineage>
        <taxon>Eukaryota</taxon>
        <taxon>Fungi</taxon>
        <taxon>Dikarya</taxon>
        <taxon>Ascomycota</taxon>
        <taxon>Pezizomycotina</taxon>
        <taxon>Sordariomycetes</taxon>
        <taxon>Sordariomycetidae</taxon>
        <taxon>Diaporthales</taxon>
        <taxon>Gnomoniaceae</taxon>
        <taxon>Gnomoniopsis</taxon>
    </lineage>
</organism>
<keyword evidence="2 6" id="KW-0812">Transmembrane</keyword>
<dbReference type="PANTHER" id="PTHR33048:SF47">
    <property type="entry name" value="INTEGRAL MEMBRANE PROTEIN-RELATED"/>
    <property type="match status" value="1"/>
</dbReference>
<feature type="transmembrane region" description="Helical" evidence="6">
    <location>
        <begin position="109"/>
        <end position="133"/>
    </location>
</feature>
<evidence type="ECO:0000313" key="9">
    <source>
        <dbReference type="Proteomes" id="UP001140453"/>
    </source>
</evidence>
<accession>A0A9W8YU11</accession>
<dbReference type="OrthoDB" id="4682787at2759"/>
<gene>
    <name evidence="8" type="ORF">N0V93_005148</name>
</gene>
<protein>
    <recommendedName>
        <fullName evidence="7">Rhodopsin domain-containing protein</fullName>
    </recommendedName>
</protein>
<keyword evidence="4 6" id="KW-0472">Membrane</keyword>
<comment type="subcellular location">
    <subcellularLocation>
        <location evidence="1">Membrane</location>
        <topology evidence="1">Multi-pass membrane protein</topology>
    </subcellularLocation>
</comment>
<evidence type="ECO:0000256" key="5">
    <source>
        <dbReference type="ARBA" id="ARBA00038359"/>
    </source>
</evidence>
<comment type="similarity">
    <text evidence="5">Belongs to the SAT4 family.</text>
</comment>
<dbReference type="GO" id="GO:0016020">
    <property type="term" value="C:membrane"/>
    <property type="evidence" value="ECO:0007669"/>
    <property type="project" value="UniProtKB-SubCell"/>
</dbReference>
<comment type="caution">
    <text evidence="8">The sequence shown here is derived from an EMBL/GenBank/DDBJ whole genome shotgun (WGS) entry which is preliminary data.</text>
</comment>
<evidence type="ECO:0000256" key="4">
    <source>
        <dbReference type="ARBA" id="ARBA00023136"/>
    </source>
</evidence>
<dbReference type="PANTHER" id="PTHR33048">
    <property type="entry name" value="PTH11-LIKE INTEGRAL MEMBRANE PROTEIN (AFU_ORTHOLOGUE AFUA_5G11245)"/>
    <property type="match status" value="1"/>
</dbReference>
<feature type="transmembrane region" description="Helical" evidence="6">
    <location>
        <begin position="33"/>
        <end position="55"/>
    </location>
</feature>
<sequence length="276" mass="30705">MSNSTSIVPASVPPDGVTPDFDNLEDVYYTGNLVNLAVCAGLINVVFLMHAYVKLVVRRARLLHEDWFCIAAWVFVNGFYAMNFGMSHFGEGRNIWQLSLGDYQGLLKFMYISTTLYTPAAFCTKVTLLLLISRVFSVHRIVSKLIHLFIVLILLAYLPIAFLKIFICRPITAYWDNFETTDGGAVTGGNSNCRGQATLFMGDISISIITDVLILILPIVMSWRMEATWRQKLKIMVLLGAGGAATVTTVVRAYFNVQFMHTTNASKDFALSSITS</sequence>
<dbReference type="EMBL" id="JAPEVB010000003">
    <property type="protein sequence ID" value="KAJ4391530.1"/>
    <property type="molecule type" value="Genomic_DNA"/>
</dbReference>
<keyword evidence="9" id="KW-1185">Reference proteome</keyword>
<feature type="domain" description="Rhodopsin" evidence="7">
    <location>
        <begin position="53"/>
        <end position="273"/>
    </location>
</feature>